<protein>
    <submittedName>
        <fullName evidence="1">Potassium channel tetramerisation domain containing 20</fullName>
    </submittedName>
</protein>
<proteinExistence type="predicted"/>
<dbReference type="Ensembl" id="ENSMUST00000232729.2">
    <property type="protein sequence ID" value="ENSMUSP00000156465.2"/>
    <property type="gene ID" value="ENSMUSG00000005936.20"/>
</dbReference>
<reference evidence="1" key="3">
    <citation type="submission" date="2025-08" db="UniProtKB">
        <authorList>
            <consortium name="Ensembl"/>
        </authorList>
    </citation>
    <scope>IDENTIFICATION</scope>
    <source>
        <strain evidence="1">C57BL/6J</strain>
    </source>
</reference>
<dbReference type="AGR" id="MGI:1914239"/>
<reference evidence="1 3" key="1">
    <citation type="journal article" date="2009" name="PLoS Biol.">
        <title>Lineage-specific biology revealed by a finished genome assembly of the mouse.</title>
        <authorList>
            <consortium name="Mouse Genome Sequencing Consortium"/>
            <person name="Church D.M."/>
            <person name="Goodstadt L."/>
            <person name="Hillier L.W."/>
            <person name="Zody M.C."/>
            <person name="Goldstein S."/>
            <person name="She X."/>
            <person name="Bult C.J."/>
            <person name="Agarwala R."/>
            <person name="Cherry J.L."/>
            <person name="DiCuccio M."/>
            <person name="Hlavina W."/>
            <person name="Kapustin Y."/>
            <person name="Meric P."/>
            <person name="Maglott D."/>
            <person name="Birtle Z."/>
            <person name="Marques A.C."/>
            <person name="Graves T."/>
            <person name="Zhou S."/>
            <person name="Teague B."/>
            <person name="Potamousis K."/>
            <person name="Churas C."/>
            <person name="Place M."/>
            <person name="Herschleb J."/>
            <person name="Runnheim R."/>
            <person name="Forrest D."/>
            <person name="Amos-Landgraf J."/>
            <person name="Schwartz D.C."/>
            <person name="Cheng Z."/>
            <person name="Lindblad-Toh K."/>
            <person name="Eichler E.E."/>
            <person name="Ponting C.P."/>
        </authorList>
    </citation>
    <scope>NUCLEOTIDE SEQUENCE [LARGE SCALE GENOMIC DNA]</scope>
    <source>
        <strain evidence="1 3">C57BL/6J</strain>
    </source>
</reference>
<evidence type="ECO:0000313" key="2">
    <source>
        <dbReference type="MGI" id="MGI:1914239"/>
    </source>
</evidence>
<dbReference type="VEuPathDB" id="HostDB:ENSMUSG00000005936"/>
<keyword evidence="3" id="KW-1185">Reference proteome</keyword>
<dbReference type="GeneTree" id="ENSGT00390000007975"/>
<dbReference type="AlphaFoldDB" id="A0A3B2W3K5"/>
<evidence type="ECO:0000313" key="3">
    <source>
        <dbReference type="Proteomes" id="UP000000589"/>
    </source>
</evidence>
<accession>A0A3B2W3K5</accession>
<sequence>MPLPEDNKGSCFQSGSKRSHEPFIVPERFGNSGLGFGGGAHSQAPEKVTLLVDGTRFVDVWAGKRIQLHKAQ</sequence>
<dbReference type="Proteomes" id="UP000000589">
    <property type="component" value="Chromosome 17"/>
</dbReference>
<reference evidence="1" key="4">
    <citation type="submission" date="2025-09" db="UniProtKB">
        <authorList>
            <consortium name="Ensembl"/>
        </authorList>
    </citation>
    <scope>IDENTIFICATION</scope>
    <source>
        <strain evidence="1">C57BL/6J</strain>
    </source>
</reference>
<dbReference type="ExpressionAtlas" id="A0A3B2W3K5">
    <property type="expression patterns" value="baseline and differential"/>
</dbReference>
<evidence type="ECO:0000313" key="1">
    <source>
        <dbReference type="Ensembl" id="ENSMUSP00000156465.2"/>
    </source>
</evidence>
<dbReference type="Antibodypedia" id="29679">
    <property type="antibodies" value="52 antibodies from 16 providers"/>
</dbReference>
<dbReference type="Bgee" id="ENSMUSG00000005936">
    <property type="expression patterns" value="Expressed in granulocyte and 272 other cell types or tissues"/>
</dbReference>
<name>A0A3B2W3K5_MOUSE</name>
<dbReference type="MGI" id="MGI:1914239">
    <property type="gene designation" value="Kctd20"/>
</dbReference>
<reference evidence="1 3" key="2">
    <citation type="journal article" date="2011" name="PLoS Biol.">
        <title>Modernizing reference genome assemblies.</title>
        <authorList>
            <person name="Church D.M."/>
            <person name="Schneider V.A."/>
            <person name="Graves T."/>
            <person name="Auger K."/>
            <person name="Cunningham F."/>
            <person name="Bouk N."/>
            <person name="Chen H.C."/>
            <person name="Agarwala R."/>
            <person name="McLaren W.M."/>
            <person name="Ritchie G.R."/>
            <person name="Albracht D."/>
            <person name="Kremitzki M."/>
            <person name="Rock S."/>
            <person name="Kotkiewicz H."/>
            <person name="Kremitzki C."/>
            <person name="Wollam A."/>
            <person name="Trani L."/>
            <person name="Fulton L."/>
            <person name="Fulton R."/>
            <person name="Matthews L."/>
            <person name="Whitehead S."/>
            <person name="Chow W."/>
            <person name="Torrance J."/>
            <person name="Dunn M."/>
            <person name="Harden G."/>
            <person name="Threadgold G."/>
            <person name="Wood J."/>
            <person name="Collins J."/>
            <person name="Heath P."/>
            <person name="Griffiths G."/>
            <person name="Pelan S."/>
            <person name="Grafham D."/>
            <person name="Eichler E.E."/>
            <person name="Weinstock G."/>
            <person name="Mardis E.R."/>
            <person name="Wilson R.K."/>
            <person name="Howe K."/>
            <person name="Flicek P."/>
            <person name="Hubbard T."/>
        </authorList>
    </citation>
    <scope>NUCLEOTIDE SEQUENCE [LARGE SCALE GENOMIC DNA]</scope>
    <source>
        <strain evidence="1 3">C57BL/6J</strain>
    </source>
</reference>
<organism evidence="1 3">
    <name type="scientific">Mus musculus</name>
    <name type="common">Mouse</name>
    <dbReference type="NCBI Taxonomy" id="10090"/>
    <lineage>
        <taxon>Eukaryota</taxon>
        <taxon>Metazoa</taxon>
        <taxon>Chordata</taxon>
        <taxon>Craniata</taxon>
        <taxon>Vertebrata</taxon>
        <taxon>Euteleostomi</taxon>
        <taxon>Mammalia</taxon>
        <taxon>Eutheria</taxon>
        <taxon>Euarchontoglires</taxon>
        <taxon>Glires</taxon>
        <taxon>Rodentia</taxon>
        <taxon>Myomorpha</taxon>
        <taxon>Muroidea</taxon>
        <taxon>Muridae</taxon>
        <taxon>Murinae</taxon>
        <taxon>Mus</taxon>
        <taxon>Mus</taxon>
    </lineage>
</organism>
<gene>
    <name evidence="1 2" type="primary">Kctd20</name>
</gene>